<sequence length="239" mass="28065">MKNFYRVTAAKISNPKGHLKFSLQLDGNTWASMLAPNKASDKEYNRLYQFYLAHNRTLDYLVNKYVHLWVEKNEYGYEIKSLHSCDMVADFKGLLDKHDGEPFDTFIPIYELLKAKRYPLNPDGSITLRPPYSNLDIYREREAVICYRNDLNEGYATRENLKLIYDHFYANYKDDDNNPDRVTSIFLGRFAIRETTKRYHKTMGGVESSSCFDILKLGDKLSDEHLKFLSEIQQLIEVK</sequence>
<dbReference type="Proteomes" id="UP000269134">
    <property type="component" value="Unassembled WGS sequence"/>
</dbReference>
<dbReference type="GeneID" id="84608323"/>
<dbReference type="RefSeq" id="WP_122075814.1">
    <property type="nucleotide sequence ID" value="NZ_RFFL01000003.1"/>
</dbReference>
<gene>
    <name evidence="1" type="ORF">EA795_04650</name>
</gene>
<dbReference type="EMBL" id="RFFL01000003">
    <property type="protein sequence ID" value="RMI02192.1"/>
    <property type="molecule type" value="Genomic_DNA"/>
</dbReference>
<evidence type="ECO:0000313" key="1">
    <source>
        <dbReference type="EMBL" id="RMI02192.1"/>
    </source>
</evidence>
<name>A0ABX9V7X4_9GAMM</name>
<protein>
    <submittedName>
        <fullName evidence="1">Uncharacterized protein</fullName>
    </submittedName>
</protein>
<organism evidence="1 2">
    <name type="scientific">Stutzerimonas nitrititolerans</name>
    <dbReference type="NCBI Taxonomy" id="2482751"/>
    <lineage>
        <taxon>Bacteria</taxon>
        <taxon>Pseudomonadati</taxon>
        <taxon>Pseudomonadota</taxon>
        <taxon>Gammaproteobacteria</taxon>
        <taxon>Pseudomonadales</taxon>
        <taxon>Pseudomonadaceae</taxon>
        <taxon>Stutzerimonas</taxon>
    </lineage>
</organism>
<comment type="caution">
    <text evidence="1">The sequence shown here is derived from an EMBL/GenBank/DDBJ whole genome shotgun (WGS) entry which is preliminary data.</text>
</comment>
<reference evidence="1 2" key="1">
    <citation type="submission" date="2018-10" db="EMBL/GenBank/DDBJ databases">
        <title>Pseudomonas sp. GL14 genome.</title>
        <authorList>
            <person name="Peng J."/>
            <person name="Liu Z.-P."/>
        </authorList>
    </citation>
    <scope>NUCLEOTIDE SEQUENCE [LARGE SCALE GENOMIC DNA]</scope>
    <source>
        <strain evidence="1 2">GL14</strain>
    </source>
</reference>
<proteinExistence type="predicted"/>
<accession>A0ABX9V7X4</accession>
<keyword evidence="2" id="KW-1185">Reference proteome</keyword>
<evidence type="ECO:0000313" key="2">
    <source>
        <dbReference type="Proteomes" id="UP000269134"/>
    </source>
</evidence>